<evidence type="ECO:0000256" key="2">
    <source>
        <dbReference type="ARBA" id="ARBA00011015"/>
    </source>
</evidence>
<keyword evidence="4" id="KW-0206">Cytoskeleton</keyword>
<accession>A0A8T2VH55</accession>
<dbReference type="AlphaFoldDB" id="A0A8T2VH55"/>
<evidence type="ECO:0000313" key="6">
    <source>
        <dbReference type="Proteomes" id="UP000825935"/>
    </source>
</evidence>
<sequence length="53" mass="5570">MSNLLKTGLDRSTLAVVMALTEQGVNPEALAAVVKELRREAAALRSVSFSSAP</sequence>
<dbReference type="GO" id="GO:0000931">
    <property type="term" value="C:gamma-tubulin ring complex"/>
    <property type="evidence" value="ECO:0007669"/>
    <property type="project" value="InterPro"/>
</dbReference>
<gene>
    <name evidence="5" type="ORF">KP509_01G123600</name>
</gene>
<dbReference type="PANTHER" id="PTHR28520">
    <property type="entry name" value="MITOTIC-SPINDLE ORGANIZING PROTEIN 1"/>
    <property type="match status" value="1"/>
</dbReference>
<evidence type="ECO:0008006" key="7">
    <source>
        <dbReference type="Google" id="ProtNLM"/>
    </source>
</evidence>
<comment type="subcellular location">
    <subcellularLocation>
        <location evidence="1">Cytoplasm</location>
        <location evidence="1">Cytoskeleton</location>
        <location evidence="1">Microtubule organizing center</location>
    </subcellularLocation>
</comment>
<dbReference type="GO" id="GO:0051415">
    <property type="term" value="P:microtubule nucleation by interphase microtubule organizing center"/>
    <property type="evidence" value="ECO:0007669"/>
    <property type="project" value="TreeGrafter"/>
</dbReference>
<dbReference type="OrthoDB" id="48571at2759"/>
<reference evidence="5" key="1">
    <citation type="submission" date="2021-08" db="EMBL/GenBank/DDBJ databases">
        <title>WGS assembly of Ceratopteris richardii.</title>
        <authorList>
            <person name="Marchant D.B."/>
            <person name="Chen G."/>
            <person name="Jenkins J."/>
            <person name="Shu S."/>
            <person name="Leebens-Mack J."/>
            <person name="Grimwood J."/>
            <person name="Schmutz J."/>
            <person name="Soltis P."/>
            <person name="Soltis D."/>
            <person name="Chen Z.-H."/>
        </authorList>
    </citation>
    <scope>NUCLEOTIDE SEQUENCE</scope>
    <source>
        <strain evidence="5">Whitten #5841</strain>
        <tissue evidence="5">Leaf</tissue>
    </source>
</reference>
<keyword evidence="3" id="KW-0963">Cytoplasm</keyword>
<name>A0A8T2VH55_CERRI</name>
<dbReference type="GO" id="GO:0090307">
    <property type="term" value="P:mitotic spindle assembly"/>
    <property type="evidence" value="ECO:0007669"/>
    <property type="project" value="TreeGrafter"/>
</dbReference>
<comment type="caution">
    <text evidence="5">The sequence shown here is derived from an EMBL/GenBank/DDBJ whole genome shotgun (WGS) entry which is preliminary data.</text>
</comment>
<evidence type="ECO:0000256" key="1">
    <source>
        <dbReference type="ARBA" id="ARBA00004267"/>
    </source>
</evidence>
<dbReference type="EMBL" id="CM035406">
    <property type="protein sequence ID" value="KAH7447841.1"/>
    <property type="molecule type" value="Genomic_DNA"/>
</dbReference>
<comment type="similarity">
    <text evidence="2">Belongs to the MOZART1 family.</text>
</comment>
<evidence type="ECO:0000256" key="4">
    <source>
        <dbReference type="ARBA" id="ARBA00023212"/>
    </source>
</evidence>
<dbReference type="InterPro" id="IPR022214">
    <property type="entry name" value="MZT1"/>
</dbReference>
<proteinExistence type="inferred from homology"/>
<dbReference type="GO" id="GO:0005819">
    <property type="term" value="C:spindle"/>
    <property type="evidence" value="ECO:0007669"/>
    <property type="project" value="TreeGrafter"/>
</dbReference>
<dbReference type="PANTHER" id="PTHR28520:SF2">
    <property type="entry name" value="MITOTIC-SPINDLE ORGANIZING PROTEIN 1"/>
    <property type="match status" value="1"/>
</dbReference>
<dbReference type="GO" id="GO:0031021">
    <property type="term" value="C:interphase microtubule organizing center"/>
    <property type="evidence" value="ECO:0007669"/>
    <property type="project" value="TreeGrafter"/>
</dbReference>
<keyword evidence="6" id="KW-1185">Reference proteome</keyword>
<dbReference type="Proteomes" id="UP000825935">
    <property type="component" value="Chromosome 1"/>
</dbReference>
<organism evidence="5 6">
    <name type="scientific">Ceratopteris richardii</name>
    <name type="common">Triangle waterfern</name>
    <dbReference type="NCBI Taxonomy" id="49495"/>
    <lineage>
        <taxon>Eukaryota</taxon>
        <taxon>Viridiplantae</taxon>
        <taxon>Streptophyta</taxon>
        <taxon>Embryophyta</taxon>
        <taxon>Tracheophyta</taxon>
        <taxon>Polypodiopsida</taxon>
        <taxon>Polypodiidae</taxon>
        <taxon>Polypodiales</taxon>
        <taxon>Pteridineae</taxon>
        <taxon>Pteridaceae</taxon>
        <taxon>Parkerioideae</taxon>
        <taxon>Ceratopteris</taxon>
    </lineage>
</organism>
<protein>
    <recommendedName>
        <fullName evidence="7">Mitotic-spindle organizing protein 1</fullName>
    </recommendedName>
</protein>
<dbReference type="GO" id="GO:0033566">
    <property type="term" value="P:gamma-tubulin complex localization"/>
    <property type="evidence" value="ECO:0007669"/>
    <property type="project" value="InterPro"/>
</dbReference>
<dbReference type="Pfam" id="PF12554">
    <property type="entry name" value="MOZART1"/>
    <property type="match status" value="1"/>
</dbReference>
<evidence type="ECO:0000256" key="3">
    <source>
        <dbReference type="ARBA" id="ARBA00022490"/>
    </source>
</evidence>
<evidence type="ECO:0000313" key="5">
    <source>
        <dbReference type="EMBL" id="KAH7447841.1"/>
    </source>
</evidence>